<keyword evidence="4" id="KW-1185">Reference proteome</keyword>
<dbReference type="GO" id="GO:0016787">
    <property type="term" value="F:hydrolase activity"/>
    <property type="evidence" value="ECO:0007669"/>
    <property type="project" value="UniProtKB-KW"/>
</dbReference>
<protein>
    <submittedName>
        <fullName evidence="3">Amidohydrolase family protein</fullName>
    </submittedName>
</protein>
<dbReference type="InterPro" id="IPR006680">
    <property type="entry name" value="Amidohydro-rel"/>
</dbReference>
<dbReference type="Pfam" id="PF01979">
    <property type="entry name" value="Amidohydro_1"/>
    <property type="match status" value="1"/>
</dbReference>
<dbReference type="PANTHER" id="PTHR43794:SF11">
    <property type="entry name" value="AMIDOHYDROLASE-RELATED DOMAIN-CONTAINING PROTEIN"/>
    <property type="match status" value="1"/>
</dbReference>
<dbReference type="PANTHER" id="PTHR43794">
    <property type="entry name" value="AMINOHYDROLASE SSNA-RELATED"/>
    <property type="match status" value="1"/>
</dbReference>
<dbReference type="AlphaFoldDB" id="A0A5J5IPF7"/>
<comment type="caution">
    <text evidence="3">The sequence shown here is derived from an EMBL/GenBank/DDBJ whole genome shotgun (WGS) entry which is preliminary data.</text>
</comment>
<feature type="domain" description="Amidohydrolase-related" evidence="2">
    <location>
        <begin position="51"/>
        <end position="376"/>
    </location>
</feature>
<evidence type="ECO:0000256" key="1">
    <source>
        <dbReference type="ARBA" id="ARBA00022801"/>
    </source>
</evidence>
<dbReference type="SUPFAM" id="SSF51556">
    <property type="entry name" value="Metallo-dependent hydrolases"/>
    <property type="match status" value="1"/>
</dbReference>
<dbReference type="InterPro" id="IPR032466">
    <property type="entry name" value="Metal_Hydrolase"/>
</dbReference>
<gene>
    <name evidence="3" type="ORF">FW778_07565</name>
</gene>
<dbReference type="InterPro" id="IPR050287">
    <property type="entry name" value="MTA/SAH_deaminase"/>
</dbReference>
<proteinExistence type="predicted"/>
<evidence type="ECO:0000259" key="2">
    <source>
        <dbReference type="Pfam" id="PF01979"/>
    </source>
</evidence>
<accession>A0A5J5IPF7</accession>
<reference evidence="3 4" key="1">
    <citation type="submission" date="2019-09" db="EMBL/GenBank/DDBJ databases">
        <title>Draft genome sequence of Ginsengibacter sp. BR5-29.</title>
        <authorList>
            <person name="Im W.-T."/>
        </authorList>
    </citation>
    <scope>NUCLEOTIDE SEQUENCE [LARGE SCALE GENOMIC DNA]</scope>
    <source>
        <strain evidence="3 4">BR5-29</strain>
    </source>
</reference>
<sequence length="392" mass="44279">MSYRKFKADYLFTGNELLGTNHVLVTDTEGTILDVIAENAAGLGIEEITGILSPGFVNAHCHLELSHLENVIPEKTGLVDFVFKVVTGRHFNENEILDSIKIAEDEMLQCGIVAVGDICNNTLSLLQKNDNRIRYYNFIEVSGWHPAVAGTRFEKSKLYYDEFIQKNQKASLIPHAPYSVSKNLWGKITPFFTQNVVSIHNQETQNEDDFFLKGTGSLVDMYKMMKIDNSFYQPQKVRSLQTYFKNFSEASSVILVHNTFTEQEDLNYINKEKTQDQLVSFCVCANANLYIENTLPPVEMLWKNECNIVIGTDSLASNHQLNILEELKTISKNLSNIPIETLLQWATINGAKALQMENELGSFEKGKQPGVVIIENVIDKKLTPNSVAKRIL</sequence>
<name>A0A5J5IPF7_9BACT</name>
<dbReference type="EMBL" id="VYQF01000001">
    <property type="protein sequence ID" value="KAA9041864.1"/>
    <property type="molecule type" value="Genomic_DNA"/>
</dbReference>
<organism evidence="3 4">
    <name type="scientific">Ginsengibacter hankyongi</name>
    <dbReference type="NCBI Taxonomy" id="2607284"/>
    <lineage>
        <taxon>Bacteria</taxon>
        <taxon>Pseudomonadati</taxon>
        <taxon>Bacteroidota</taxon>
        <taxon>Chitinophagia</taxon>
        <taxon>Chitinophagales</taxon>
        <taxon>Chitinophagaceae</taxon>
        <taxon>Ginsengibacter</taxon>
    </lineage>
</organism>
<evidence type="ECO:0000313" key="3">
    <source>
        <dbReference type="EMBL" id="KAA9041864.1"/>
    </source>
</evidence>
<dbReference type="Gene3D" id="3.20.20.140">
    <property type="entry name" value="Metal-dependent hydrolases"/>
    <property type="match status" value="1"/>
</dbReference>
<keyword evidence="1 3" id="KW-0378">Hydrolase</keyword>
<dbReference type="Proteomes" id="UP000326903">
    <property type="component" value="Unassembled WGS sequence"/>
</dbReference>
<dbReference type="RefSeq" id="WP_150413993.1">
    <property type="nucleotide sequence ID" value="NZ_VYQF01000001.1"/>
</dbReference>
<evidence type="ECO:0000313" key="4">
    <source>
        <dbReference type="Proteomes" id="UP000326903"/>
    </source>
</evidence>